<evidence type="ECO:0000313" key="2">
    <source>
        <dbReference type="EMBL" id="TKW12810.1"/>
    </source>
</evidence>
<reference evidence="2" key="1">
    <citation type="submission" date="2019-03" db="EMBL/GenBank/DDBJ databases">
        <title>WGS assembly of Setaria viridis.</title>
        <authorList>
            <person name="Huang P."/>
            <person name="Jenkins J."/>
            <person name="Grimwood J."/>
            <person name="Barry K."/>
            <person name="Healey A."/>
            <person name="Mamidi S."/>
            <person name="Sreedasyam A."/>
            <person name="Shu S."/>
            <person name="Feldman M."/>
            <person name="Wu J."/>
            <person name="Yu Y."/>
            <person name="Chen C."/>
            <person name="Johnson J."/>
            <person name="Rokhsar D."/>
            <person name="Baxter I."/>
            <person name="Schmutz J."/>
            <person name="Brutnell T."/>
            <person name="Kellogg E."/>
        </authorList>
    </citation>
    <scope>NUCLEOTIDE SEQUENCE [LARGE SCALE GENOMIC DNA]</scope>
</reference>
<evidence type="ECO:0000313" key="3">
    <source>
        <dbReference type="Proteomes" id="UP000298652"/>
    </source>
</evidence>
<dbReference type="AlphaFoldDB" id="A0A4U6UAD1"/>
<keyword evidence="3" id="KW-1185">Reference proteome</keyword>
<keyword evidence="1" id="KW-0812">Transmembrane</keyword>
<keyword evidence="1" id="KW-0472">Membrane</keyword>
<evidence type="ECO:0000256" key="1">
    <source>
        <dbReference type="SAM" id="Phobius"/>
    </source>
</evidence>
<accession>A0A4U6UAD1</accession>
<sequence length="103" mass="11269">MRPPARRHTRAAACRDSAKKLKLCDCSAPSSDSAAGRRPVSSPSVCSAAVTSLVLSIYSFSIVLESFLFDFFDPLPDLLQVDSIIKFKQYYASTGFSDPFLKV</sequence>
<organism evidence="2 3">
    <name type="scientific">Setaria viridis</name>
    <name type="common">Green bristlegrass</name>
    <name type="synonym">Setaria italica subsp. viridis</name>
    <dbReference type="NCBI Taxonomy" id="4556"/>
    <lineage>
        <taxon>Eukaryota</taxon>
        <taxon>Viridiplantae</taxon>
        <taxon>Streptophyta</taxon>
        <taxon>Embryophyta</taxon>
        <taxon>Tracheophyta</taxon>
        <taxon>Spermatophyta</taxon>
        <taxon>Magnoliopsida</taxon>
        <taxon>Liliopsida</taxon>
        <taxon>Poales</taxon>
        <taxon>Poaceae</taxon>
        <taxon>PACMAD clade</taxon>
        <taxon>Panicoideae</taxon>
        <taxon>Panicodae</taxon>
        <taxon>Paniceae</taxon>
        <taxon>Cenchrinae</taxon>
        <taxon>Setaria</taxon>
    </lineage>
</organism>
<name>A0A4U6UAD1_SETVI</name>
<protein>
    <submittedName>
        <fullName evidence="2">Uncharacterized protein</fullName>
    </submittedName>
</protein>
<dbReference type="Proteomes" id="UP000298652">
    <property type="component" value="Chromosome 5"/>
</dbReference>
<dbReference type="EMBL" id="CM016556">
    <property type="protein sequence ID" value="TKW12810.1"/>
    <property type="molecule type" value="Genomic_DNA"/>
</dbReference>
<proteinExistence type="predicted"/>
<keyword evidence="1" id="KW-1133">Transmembrane helix</keyword>
<feature type="transmembrane region" description="Helical" evidence="1">
    <location>
        <begin position="45"/>
        <end position="69"/>
    </location>
</feature>
<dbReference type="Gramene" id="TKW12810">
    <property type="protein sequence ID" value="TKW12810"/>
    <property type="gene ID" value="SEVIR_5G059400v2"/>
</dbReference>
<gene>
    <name evidence="2" type="ORF">SEVIR_5G059400v2</name>
</gene>